<dbReference type="InterPro" id="IPR000868">
    <property type="entry name" value="Isochorismatase-like_dom"/>
</dbReference>
<dbReference type="Proteomes" id="UP000254000">
    <property type="component" value="Unassembled WGS sequence"/>
</dbReference>
<dbReference type="OrthoDB" id="3174612at2"/>
<dbReference type="CDD" id="cd01014">
    <property type="entry name" value="nicotinamidase_related"/>
    <property type="match status" value="1"/>
</dbReference>
<organism evidence="3 4">
    <name type="scientific">Gordonibacter pamelaeae</name>
    <dbReference type="NCBI Taxonomy" id="471189"/>
    <lineage>
        <taxon>Bacteria</taxon>
        <taxon>Bacillati</taxon>
        <taxon>Actinomycetota</taxon>
        <taxon>Coriobacteriia</taxon>
        <taxon>Eggerthellales</taxon>
        <taxon>Eggerthellaceae</taxon>
        <taxon>Gordonibacter</taxon>
    </lineage>
</organism>
<sequence length="248" mass="27331">MLRFLVREGLVPGCRLRFACAFADGGKRFDRLPPQAHYSVFFARCRDDRDRPVRRGTMAGCLQDGKDVPMGFDALIVIDMQEALVGRRPYGADGTVGAIARLVGACRESGVPVLHVRHDGGPGDELEAGTDGWRICAPLAPQEGEPVFDKHFNSAFRWTGLQAHLEQRGLRRLLMCGMQTEFCFDASVKVAFELGFDVTVPRGAVTTFDCAFAPGDELTAYFMDCIWDGRYARVIPLEEALGAIRRGA</sequence>
<evidence type="ECO:0000259" key="2">
    <source>
        <dbReference type="Pfam" id="PF00857"/>
    </source>
</evidence>
<dbReference type="PANTHER" id="PTHR43540">
    <property type="entry name" value="PEROXYUREIDOACRYLATE/UREIDOACRYLATE AMIDOHYDROLASE-RELATED"/>
    <property type="match status" value="1"/>
</dbReference>
<proteinExistence type="predicted"/>
<protein>
    <submittedName>
        <fullName evidence="3">Cysteine hydrolase</fullName>
    </submittedName>
</protein>
<keyword evidence="1 3" id="KW-0378">Hydrolase</keyword>
<dbReference type="EMBL" id="PPTS01000002">
    <property type="protein sequence ID" value="RDB66166.1"/>
    <property type="molecule type" value="Genomic_DNA"/>
</dbReference>
<dbReference type="InterPro" id="IPR050272">
    <property type="entry name" value="Isochorismatase-like_hydrls"/>
</dbReference>
<dbReference type="Gene3D" id="3.40.50.850">
    <property type="entry name" value="Isochorismatase-like"/>
    <property type="match status" value="1"/>
</dbReference>
<name>A0A369M6S2_9ACTN</name>
<keyword evidence="4" id="KW-1185">Reference proteome</keyword>
<dbReference type="GO" id="GO:0016787">
    <property type="term" value="F:hydrolase activity"/>
    <property type="evidence" value="ECO:0007669"/>
    <property type="project" value="UniProtKB-KW"/>
</dbReference>
<dbReference type="SUPFAM" id="SSF52499">
    <property type="entry name" value="Isochorismatase-like hydrolases"/>
    <property type="match status" value="1"/>
</dbReference>
<feature type="domain" description="Isochorismatase-like" evidence="2">
    <location>
        <begin position="74"/>
        <end position="209"/>
    </location>
</feature>
<dbReference type="PANTHER" id="PTHR43540:SF14">
    <property type="entry name" value="ISOCHORISMATASE"/>
    <property type="match status" value="1"/>
</dbReference>
<gene>
    <name evidence="3" type="ORF">C1877_02890</name>
</gene>
<reference evidence="3 4" key="1">
    <citation type="journal article" date="2018" name="Elife">
        <title>Discovery and characterization of a prevalent human gut bacterial enzyme sufficient for the inactivation of a family of plant toxins.</title>
        <authorList>
            <person name="Koppel N."/>
            <person name="Bisanz J.E."/>
            <person name="Pandelia M.E."/>
            <person name="Turnbaugh P.J."/>
            <person name="Balskus E.P."/>
        </authorList>
    </citation>
    <scope>NUCLEOTIDE SEQUENCE [LARGE SCALE GENOMIC DNA]</scope>
    <source>
        <strain evidence="3 4">3C</strain>
    </source>
</reference>
<dbReference type="AlphaFoldDB" id="A0A369M6S2"/>
<evidence type="ECO:0000313" key="3">
    <source>
        <dbReference type="EMBL" id="RDB66166.1"/>
    </source>
</evidence>
<accession>A0A369M6S2</accession>
<dbReference type="InterPro" id="IPR036380">
    <property type="entry name" value="Isochorismatase-like_sf"/>
</dbReference>
<evidence type="ECO:0000313" key="4">
    <source>
        <dbReference type="Proteomes" id="UP000254000"/>
    </source>
</evidence>
<comment type="caution">
    <text evidence="3">The sequence shown here is derived from an EMBL/GenBank/DDBJ whole genome shotgun (WGS) entry which is preliminary data.</text>
</comment>
<evidence type="ECO:0000256" key="1">
    <source>
        <dbReference type="ARBA" id="ARBA00022801"/>
    </source>
</evidence>
<dbReference type="Pfam" id="PF00857">
    <property type="entry name" value="Isochorismatase"/>
    <property type="match status" value="1"/>
</dbReference>